<protein>
    <submittedName>
        <fullName evidence="2">Endonuclease/exonuclease/phosphatase family protein</fullName>
    </submittedName>
</protein>
<dbReference type="RefSeq" id="WP_344958703.1">
    <property type="nucleotide sequence ID" value="NZ_BAABCX010000003.1"/>
</dbReference>
<dbReference type="InterPro" id="IPR005135">
    <property type="entry name" value="Endo/exonuclease/phosphatase"/>
</dbReference>
<reference evidence="3" key="1">
    <citation type="journal article" date="2019" name="Int. J. Syst. Evol. Microbiol.">
        <title>The Global Catalogue of Microorganisms (GCM) 10K type strain sequencing project: providing services to taxonomists for standard genome sequencing and annotation.</title>
        <authorList>
            <consortium name="The Broad Institute Genomics Platform"/>
            <consortium name="The Broad Institute Genome Sequencing Center for Infectious Disease"/>
            <person name="Wu L."/>
            <person name="Ma J."/>
        </authorList>
    </citation>
    <scope>NUCLEOTIDE SEQUENCE [LARGE SCALE GENOMIC DNA]</scope>
    <source>
        <strain evidence="3">JCM 17110</strain>
    </source>
</reference>
<gene>
    <name evidence="2" type="ORF">GCM10022394_26040</name>
</gene>
<keyword evidence="2" id="KW-0255">Endonuclease</keyword>
<dbReference type="Proteomes" id="UP001500795">
    <property type="component" value="Unassembled WGS sequence"/>
</dbReference>
<comment type="caution">
    <text evidence="2">The sequence shown here is derived from an EMBL/GenBank/DDBJ whole genome shotgun (WGS) entry which is preliminary data.</text>
</comment>
<dbReference type="Gene3D" id="3.60.10.10">
    <property type="entry name" value="Endonuclease/exonuclease/phosphatase"/>
    <property type="match status" value="1"/>
</dbReference>
<organism evidence="2 3">
    <name type="scientific">Zobellella aerophila</name>
    <dbReference type="NCBI Taxonomy" id="870480"/>
    <lineage>
        <taxon>Bacteria</taxon>
        <taxon>Pseudomonadati</taxon>
        <taxon>Pseudomonadota</taxon>
        <taxon>Gammaproteobacteria</taxon>
        <taxon>Aeromonadales</taxon>
        <taxon>Aeromonadaceae</taxon>
        <taxon>Zobellella</taxon>
    </lineage>
</organism>
<keyword evidence="2" id="KW-0540">Nuclease</keyword>
<dbReference type="GO" id="GO:0004519">
    <property type="term" value="F:endonuclease activity"/>
    <property type="evidence" value="ECO:0007669"/>
    <property type="project" value="UniProtKB-KW"/>
</dbReference>
<sequence length="248" mass="28455">MLRPQLAPRQLAHQHLRLEGELGVLCWNTQKLTLDGDFRRCLTRLMGQFPTALLLLQEAKLAMNGGLRLEGWSYAVSPNIQTHSHLFGVLTAARCAFDEVAALLSHTRELNFATHKSLILTRHPLADQRQLLVANIHAINFVRHGLFYNEIAALKRELFQHRGPLIVAGDFNVWNKKRRRYLSDFCWEMGLAQAVMEDPHHIKSLFRQPLDFIFYRDLTLRSAIAIDTQVVSDHNPIYARFSLSEKPG</sequence>
<dbReference type="InterPro" id="IPR036691">
    <property type="entry name" value="Endo/exonu/phosph_ase_sf"/>
</dbReference>
<evidence type="ECO:0000313" key="3">
    <source>
        <dbReference type="Proteomes" id="UP001500795"/>
    </source>
</evidence>
<keyword evidence="2" id="KW-0378">Hydrolase</keyword>
<dbReference type="EMBL" id="BAABCX010000003">
    <property type="protein sequence ID" value="GAA3544802.1"/>
    <property type="molecule type" value="Genomic_DNA"/>
</dbReference>
<evidence type="ECO:0000259" key="1">
    <source>
        <dbReference type="Pfam" id="PF03372"/>
    </source>
</evidence>
<name>A0ABP6W3J0_9GAMM</name>
<keyword evidence="3" id="KW-1185">Reference proteome</keyword>
<dbReference type="Pfam" id="PF03372">
    <property type="entry name" value="Exo_endo_phos"/>
    <property type="match status" value="1"/>
</dbReference>
<dbReference type="SUPFAM" id="SSF56219">
    <property type="entry name" value="DNase I-like"/>
    <property type="match status" value="1"/>
</dbReference>
<evidence type="ECO:0000313" key="2">
    <source>
        <dbReference type="EMBL" id="GAA3544802.1"/>
    </source>
</evidence>
<accession>A0ABP6W3J0</accession>
<feature type="domain" description="Endonuclease/exonuclease/phosphatase" evidence="1">
    <location>
        <begin position="27"/>
        <end position="234"/>
    </location>
</feature>
<proteinExistence type="predicted"/>
<dbReference type="NCBIfam" id="NF003842">
    <property type="entry name" value="PRK05421.1-4"/>
    <property type="match status" value="1"/>
</dbReference>